<organism evidence="1">
    <name type="scientific">bioreactor metagenome</name>
    <dbReference type="NCBI Taxonomy" id="1076179"/>
    <lineage>
        <taxon>unclassified sequences</taxon>
        <taxon>metagenomes</taxon>
        <taxon>ecological metagenomes</taxon>
    </lineage>
</organism>
<comment type="caution">
    <text evidence="1">The sequence shown here is derived from an EMBL/GenBank/DDBJ whole genome shotgun (WGS) entry which is preliminary data.</text>
</comment>
<sequence length="101" mass="11765">MVFEALPKQSFIIVGVCRRGLRQLFRPAKIIKQIALFQIGIIEIIRVVHTDIGCADFDAILLHHFERHVKGAVGRYTNSFHHDSPCLLFDPIWRGNWMLRR</sequence>
<accession>A0A645D1I0</accession>
<protein>
    <submittedName>
        <fullName evidence="1">Uncharacterized protein</fullName>
    </submittedName>
</protein>
<name>A0A645D1I0_9ZZZZ</name>
<dbReference type="EMBL" id="VSSQ01031901">
    <property type="protein sequence ID" value="MPM82981.1"/>
    <property type="molecule type" value="Genomic_DNA"/>
</dbReference>
<reference evidence="1" key="1">
    <citation type="submission" date="2019-08" db="EMBL/GenBank/DDBJ databases">
        <authorList>
            <person name="Kucharzyk K."/>
            <person name="Murdoch R.W."/>
            <person name="Higgins S."/>
            <person name="Loffler F."/>
        </authorList>
    </citation>
    <scope>NUCLEOTIDE SEQUENCE</scope>
</reference>
<dbReference type="AlphaFoldDB" id="A0A645D1I0"/>
<proteinExistence type="predicted"/>
<evidence type="ECO:0000313" key="1">
    <source>
        <dbReference type="EMBL" id="MPM82981.1"/>
    </source>
</evidence>
<gene>
    <name evidence="1" type="ORF">SDC9_130044</name>
</gene>